<comment type="caution">
    <text evidence="2">The sequence shown here is derived from an EMBL/GenBank/DDBJ whole genome shotgun (WGS) entry which is preliminary data.</text>
</comment>
<dbReference type="AlphaFoldDB" id="A0AA90NXC4"/>
<feature type="chain" id="PRO_5041715498" evidence="1">
    <location>
        <begin position="24"/>
        <end position="374"/>
    </location>
</feature>
<reference evidence="2 3" key="1">
    <citation type="journal article" date="2023" name="bioRxiv">
        <title>An intranuclear bacterial parasite of deep-sea mussels expresses apoptosis inhibitors acquired from its host.</title>
        <authorList>
            <person name="Gonzalez Porras M.A."/>
            <person name="Assie A."/>
            <person name="Tietjen M."/>
            <person name="Violette M."/>
            <person name="Kleiner M."/>
            <person name="Gruber-Vodicka H."/>
            <person name="Dubilier N."/>
            <person name="Leisch N."/>
        </authorList>
    </citation>
    <scope>NUCLEOTIDE SEQUENCE [LARGE SCALE GENOMIC DNA]</scope>
    <source>
        <strain evidence="2">IAP13</strain>
    </source>
</reference>
<protein>
    <submittedName>
        <fullName evidence="2">Uncharacterized protein</fullName>
    </submittedName>
</protein>
<organism evidence="2 3">
    <name type="scientific">Candidatus Endonucleibacter bathymodioli</name>
    <dbReference type="NCBI Taxonomy" id="539814"/>
    <lineage>
        <taxon>Bacteria</taxon>
        <taxon>Pseudomonadati</taxon>
        <taxon>Pseudomonadota</taxon>
        <taxon>Gammaproteobacteria</taxon>
        <taxon>Oceanospirillales</taxon>
        <taxon>Endozoicomonadaceae</taxon>
        <taxon>Candidatus Endonucleibacter</taxon>
    </lineage>
</organism>
<feature type="signal peptide" evidence="1">
    <location>
        <begin position="1"/>
        <end position="23"/>
    </location>
</feature>
<evidence type="ECO:0000313" key="3">
    <source>
        <dbReference type="Proteomes" id="UP001178148"/>
    </source>
</evidence>
<evidence type="ECO:0000256" key="1">
    <source>
        <dbReference type="SAM" id="SignalP"/>
    </source>
</evidence>
<dbReference type="Proteomes" id="UP001178148">
    <property type="component" value="Unassembled WGS sequence"/>
</dbReference>
<sequence length="374" mass="43306">MRSLLMCFSLFYFLAIAASVAIAGIGDPQEHNDEDQEFILYDNYTDEVITYLINTDAIKLFNIIHDAIRESTELKLHLHSYIPTILSSLADDIATHQKLSNTYGNGNGNGNSTLNHNSKLMEYLDVRPASEDYHNLNIIAHMITNLQTIPVFSSMDCTNNILNILKHILNMSPMTTLLHKIKWDNKQILTRNTINLSFSTIKFVYAGENENENENIDTLDNIYAMEMPLVDNKQLYMSDFQTQLSINHNETDTHELYCRYLYPRTMAIVFEESKSIDKPADPVELLKIYKRPFSHHYIDTETKRLQPSLVHHNTCITIYITNSPLTLCATDEDTLNKDELSKIKTTLKKNKSHLEKMILKDWEFLSKHYKWDSN</sequence>
<proteinExistence type="predicted"/>
<gene>
    <name evidence="2" type="ORF">QS748_04080</name>
</gene>
<accession>A0AA90NXC4</accession>
<name>A0AA90NXC4_9GAMM</name>
<evidence type="ECO:0000313" key="2">
    <source>
        <dbReference type="EMBL" id="MDP0588396.1"/>
    </source>
</evidence>
<keyword evidence="3" id="KW-1185">Reference proteome</keyword>
<keyword evidence="1" id="KW-0732">Signal</keyword>
<dbReference type="EMBL" id="JASXSV010000004">
    <property type="protein sequence ID" value="MDP0588396.1"/>
    <property type="molecule type" value="Genomic_DNA"/>
</dbReference>